<sequence>MARKPPAHVRATLPRRREPGVRIALVDGVSTKGLARIAHLERTRLGPGAAAAALKSWQEFARASTDERADRLYYGHAGCCPDPLADRATLDQVLRVLPPSDAKALRHRIEALDDRIGTLDD</sequence>
<evidence type="ECO:0000313" key="1">
    <source>
        <dbReference type="EMBL" id="PWK40075.1"/>
    </source>
</evidence>
<protein>
    <submittedName>
        <fullName evidence="1">Uncharacterized protein</fullName>
    </submittedName>
</protein>
<name>A0A316F753_9ACTN</name>
<gene>
    <name evidence="1" type="ORF">BC793_12014</name>
</gene>
<comment type="caution">
    <text evidence="1">The sequence shown here is derived from an EMBL/GenBank/DDBJ whole genome shotgun (WGS) entry which is preliminary data.</text>
</comment>
<dbReference type="Proteomes" id="UP000245697">
    <property type="component" value="Unassembled WGS sequence"/>
</dbReference>
<keyword evidence="2" id="KW-1185">Reference proteome</keyword>
<reference evidence="1 2" key="1">
    <citation type="submission" date="2018-05" db="EMBL/GenBank/DDBJ databases">
        <title>Genomic Encyclopedia of Archaeal and Bacterial Type Strains, Phase II (KMG-II): from individual species to whole genera.</title>
        <authorList>
            <person name="Goeker M."/>
        </authorList>
    </citation>
    <scope>NUCLEOTIDE SEQUENCE [LARGE SCALE GENOMIC DNA]</scope>
    <source>
        <strain evidence="1 2">DSM 45184</strain>
    </source>
</reference>
<dbReference type="AlphaFoldDB" id="A0A316F753"/>
<evidence type="ECO:0000313" key="2">
    <source>
        <dbReference type="Proteomes" id="UP000245697"/>
    </source>
</evidence>
<organism evidence="1 2">
    <name type="scientific">Actinoplanes xinjiangensis</name>
    <dbReference type="NCBI Taxonomy" id="512350"/>
    <lineage>
        <taxon>Bacteria</taxon>
        <taxon>Bacillati</taxon>
        <taxon>Actinomycetota</taxon>
        <taxon>Actinomycetes</taxon>
        <taxon>Micromonosporales</taxon>
        <taxon>Micromonosporaceae</taxon>
        <taxon>Actinoplanes</taxon>
    </lineage>
</organism>
<proteinExistence type="predicted"/>
<dbReference type="EMBL" id="QGGR01000020">
    <property type="protein sequence ID" value="PWK40075.1"/>
    <property type="molecule type" value="Genomic_DNA"/>
</dbReference>
<dbReference type="RefSeq" id="WP_203896447.1">
    <property type="nucleotide sequence ID" value="NZ_BONA01000073.1"/>
</dbReference>
<accession>A0A316F753</accession>